<dbReference type="Gene3D" id="2.30.30.40">
    <property type="entry name" value="SH3 Domains"/>
    <property type="match status" value="1"/>
</dbReference>
<feature type="region of interest" description="Disordered" evidence="8">
    <location>
        <begin position="2064"/>
        <end position="2201"/>
    </location>
</feature>
<dbReference type="CDD" id="cd11872">
    <property type="entry name" value="SH3_DOCK_AB"/>
    <property type="match status" value="1"/>
</dbReference>
<feature type="region of interest" description="Disordered" evidence="8">
    <location>
        <begin position="1991"/>
        <end position="2046"/>
    </location>
</feature>
<dbReference type="EMBL" id="CALNXJ010000014">
    <property type="protein sequence ID" value="CAH3114187.1"/>
    <property type="molecule type" value="Genomic_DNA"/>
</dbReference>
<dbReference type="InterPro" id="IPR056372">
    <property type="entry name" value="TPR_DOCK"/>
</dbReference>
<dbReference type="Pfam" id="PF06920">
    <property type="entry name" value="DHR-2_Lobe_A"/>
    <property type="match status" value="1"/>
</dbReference>
<evidence type="ECO:0000256" key="6">
    <source>
        <dbReference type="PROSITE-ProRule" id="PRU00192"/>
    </source>
</evidence>
<dbReference type="PROSITE" id="PS51651">
    <property type="entry name" value="DOCKER"/>
    <property type="match status" value="1"/>
</dbReference>
<dbReference type="PROSITE" id="PS51650">
    <property type="entry name" value="C2_DOCK"/>
    <property type="match status" value="1"/>
</dbReference>
<evidence type="ECO:0000313" key="12">
    <source>
        <dbReference type="EMBL" id="CAH3114187.1"/>
    </source>
</evidence>
<evidence type="ECO:0000259" key="11">
    <source>
        <dbReference type="PROSITE" id="PS51651"/>
    </source>
</evidence>
<dbReference type="Gene3D" id="1.20.58.740">
    <property type="match status" value="1"/>
</dbReference>
<dbReference type="Pfam" id="PF20422">
    <property type="entry name" value="DHR-2_Lobe_B"/>
    <property type="match status" value="1"/>
</dbReference>
<dbReference type="SMART" id="SM00326">
    <property type="entry name" value="SH3"/>
    <property type="match status" value="1"/>
</dbReference>
<dbReference type="InterPro" id="IPR035892">
    <property type="entry name" value="C2_domain_sf"/>
</dbReference>
<feature type="region of interest" description="Disordered" evidence="8">
    <location>
        <begin position="1657"/>
        <end position="1720"/>
    </location>
</feature>
<feature type="domain" description="DOCKER" evidence="11">
    <location>
        <begin position="1210"/>
        <end position="1611"/>
    </location>
</feature>
<dbReference type="GO" id="GO:0031267">
    <property type="term" value="F:small GTPase binding"/>
    <property type="evidence" value="ECO:0007669"/>
    <property type="project" value="TreeGrafter"/>
</dbReference>
<dbReference type="Pfam" id="PF20421">
    <property type="entry name" value="DHR-2_Lobe_C"/>
    <property type="match status" value="1"/>
</dbReference>
<feature type="compositionally biased region" description="Polar residues" evidence="8">
    <location>
        <begin position="1766"/>
        <end position="1776"/>
    </location>
</feature>
<dbReference type="InterPro" id="IPR027357">
    <property type="entry name" value="DOCKER_dom"/>
</dbReference>
<dbReference type="Proteomes" id="UP001159428">
    <property type="component" value="Unassembled WGS sequence"/>
</dbReference>
<dbReference type="InterPro" id="IPR046769">
    <property type="entry name" value="DOCKER_Lobe_A"/>
</dbReference>
<dbReference type="InterPro" id="IPR036028">
    <property type="entry name" value="SH3-like_dom_sf"/>
</dbReference>
<feature type="domain" description="SH3" evidence="9">
    <location>
        <begin position="8"/>
        <end position="69"/>
    </location>
</feature>
<dbReference type="Pfam" id="PF16172">
    <property type="entry name" value="DOCK_N"/>
    <property type="match status" value="1"/>
</dbReference>
<dbReference type="InterPro" id="IPR043161">
    <property type="entry name" value="DOCK_C_lobe_A"/>
</dbReference>
<gene>
    <name evidence="12" type="ORF">PMEA_00006108</name>
</gene>
<dbReference type="GO" id="GO:0007264">
    <property type="term" value="P:small GTPase-mediated signal transduction"/>
    <property type="evidence" value="ECO:0007669"/>
    <property type="project" value="InterPro"/>
</dbReference>
<feature type="region of interest" description="Disordered" evidence="8">
    <location>
        <begin position="1751"/>
        <end position="1971"/>
    </location>
</feature>
<evidence type="ECO:0000259" key="9">
    <source>
        <dbReference type="PROSITE" id="PS50002"/>
    </source>
</evidence>
<feature type="domain" description="C2 DOCK-type" evidence="10">
    <location>
        <begin position="423"/>
        <end position="602"/>
    </location>
</feature>
<dbReference type="GO" id="GO:0005085">
    <property type="term" value="F:guanyl-nucleotide exchange factor activity"/>
    <property type="evidence" value="ECO:0007669"/>
    <property type="project" value="UniProtKB-KW"/>
</dbReference>
<sequence length="2201" mass="247347">MNAWKATSDAKFGVVVYNFDGNITHGLRLTIGETVHILEECAGWYRGCTLRNKSVKGIFPATYIHLKQCTVENTGTASESVVPKEDATVKELTLILREWFVIWKDLYKGKQDRLFLALKTIMWDLVECRQKLLSGTLTQDQMDDIKKKAINKIDWGNSKMGLDLIPRVDGEVVDADSTSVVELYKVHVSSAEANLQISGRGNFKKTTTRGVSTVIHHVYLNMTNFTHNMDEKSQVFFSIYDAREGRFISERFLVSIGKSDSTLKVNQPQKIENSFCVFTDLGSKDVLAEAFLVAHIVRIGIMLTDGSSKKVSTTSYRRPFGCAVLDIVDVLTGREERLEEKEFHMPIFSCSDSDFWMVHDSIIRKQTSKYSASSSNSSISVSLRVFQGDLDKIQSENPLVLPKGIPVVRKLGFPDVIMPGDIRNDLYVTIERGEFEKGSGKTTSKNVEVSMCVLGPKGKVIEDCIFLGAGGSSVTEYQSIIFYHNSSPKWNETIKIQLPFELFLGAHLRFGFRHLSKFEEREKADKTFGFAFESLMRADGTTICDSTHDLCVYKYDEHCFYDSKTYLHMPSTLSKMANHTIAGSDRLVRNSKDAFYIKTIVCSTKLTQNVDLVGLLRWRQQKRQIPSVLTSLLKIDGEEIVKFLQDIFDALFAIQNESSEQCGNLVFQALVFIICILSDEKYQHFQDVLTTYIEKHFSAALAHRKLINRLKQTLIYTGENDKMDNLRNTLTALEYLFKFIIQSRILLIRQFLFSFFSMNRGRDAKSYENFKQELASVFTDLNALISSRLPDITLKSLAMVNFSGIYQDSLKVFSYEELSTIAKDFLLSAAKDQKGLNNSRLQFIDATVKSELFVHKESRAILMPVLVATIQQQLIQKQDMRKCAEIVGSILASLHKKSAEGATEDDVYLVVRTLLQPVFQTVMTVDRSSELARHLLAVLINLLLIMKEKHYSLYLKEFKDNKELKDFLVNVFVVFIEIVKRGIFLRDWIVIIILGNSVILRATQNFSQALIDNFSGDNFDYQLWNNYFNLAVSFLTQSHLQLENFTEVKRNKIIDRYGDMRQVMGFEIVQMWQGLGSFQKNFMLSMVCPFLEMTLVPETELRKATLPIFFDMVQCELNSKGAATMVETKIVNELDRLVSMDKKGDREYKKLFKEILTEKFELEILFREEGLAFVNRVTDLLELLLEYRRVSGEDDREQKMSCLVNLSEFYQKIGREDMYIRCINRLCELHIAIENFTEAGFTVLKHAELLKWPETMPEDSPEIFKEFQLKEKLYLDAIDFLDKGKTWEKAIELCKELTEQYELLLCDYVKLGDILKKQAKFFDNIMTQVRAESEYFRVGFYGKGFPLSVRNKAFVYRGHEYEKIGSFNQRLKAQFPDALMMDKNTPPEDDILESDKQYLQCCRVIPISEHEARFAGKVVDDKIAGYYRVNDVRRFTNSRPLRPGSEDFANLWLERTTYTIASPLPGILRWFQITSSESVEISPLLNAVETVESKNKELDRIIANLSSDRNQSINPLSMILNGIIDAAVMGGIAKYEEAFFAPDYLKNNPGDRQLIDQLKRAIGNQVKILEKGLNLHDELATKDLRPFHNKMETCFADMKARVSGEERKSARPKDLQIPLPAVPVNQTSTPGFVKAVRKQSLPGDLGRESVPAAAATMNLRRQSEHRSRQSLWYDSDDIPSKKMSGSKSLEALSEIDESSPPVPTKKNSKPDLASGHSPETIRRRMGLGGKLQQRSSSPAGMLRVVLSPQANGEISPALPPKRKSVLISSPQDSTSSVPPPLPTRTSIGLPADNSVNGAVTGNEPREAPAVDDVNLPALPPKKSVSRMSLDSESGFPEKPMRPETLTFAKDDSNPEPVPVLPEKRKSYASTASSRASSSVFSDTASDFSSPMSPSVPLKFQKQFPDRLPVGSSTRDSRGSTLPSGSTSSTVSLGTPRPGSFTAPRPSGSGPNNYSYVTPPSSPRVPYDYVSSPNESVASWVSNSTQYFSASSSFDSDIFSPGTPPKRESNIDVPSPSPSSISRSIDLLATSPTKNDSTPPLIPFKGTHHFSTSVEMVETFSFSETTLTGTSTMTSSTEEESVDQPVKPRTPVPVPRRNTMSPSSSRPTGSLSRSRSDVSDGNQGPGRVTPPPIKPRKSTSLSSDQGPKSPPPPKPPRPSQAREPPPKPKPYASRSVENSPAVQRKVVSESMQNIPPGENNGS</sequence>
<comment type="subcellular location">
    <subcellularLocation>
        <location evidence="1">Cytoplasm</location>
    </subcellularLocation>
</comment>
<feature type="compositionally biased region" description="Polar residues" evidence="8">
    <location>
        <begin position="1948"/>
        <end position="1958"/>
    </location>
</feature>
<dbReference type="GO" id="GO:0005886">
    <property type="term" value="C:plasma membrane"/>
    <property type="evidence" value="ECO:0007669"/>
    <property type="project" value="TreeGrafter"/>
</dbReference>
<keyword evidence="3" id="KW-0963">Cytoplasm</keyword>
<dbReference type="InterPro" id="IPR027007">
    <property type="entry name" value="C2_DOCK-type_domain"/>
</dbReference>
<feature type="compositionally biased region" description="Polar residues" evidence="8">
    <location>
        <begin position="2188"/>
        <end position="2201"/>
    </location>
</feature>
<evidence type="ECO:0000256" key="4">
    <source>
        <dbReference type="ARBA" id="ARBA00022553"/>
    </source>
</evidence>
<evidence type="ECO:0000256" key="1">
    <source>
        <dbReference type="ARBA" id="ARBA00004496"/>
    </source>
</evidence>
<dbReference type="Gene3D" id="1.25.40.410">
    <property type="match status" value="1"/>
</dbReference>
<dbReference type="GO" id="GO:0005737">
    <property type="term" value="C:cytoplasm"/>
    <property type="evidence" value="ECO:0007669"/>
    <property type="project" value="UniProtKB-SubCell"/>
</dbReference>
<accession>A0AAU9WJ37</accession>
<dbReference type="SUPFAM" id="SSF50044">
    <property type="entry name" value="SH3-domain"/>
    <property type="match status" value="1"/>
</dbReference>
<keyword evidence="13" id="KW-1185">Reference proteome</keyword>
<dbReference type="InterPro" id="IPR046773">
    <property type="entry name" value="DOCKER_Lobe_C"/>
</dbReference>
<dbReference type="Gene3D" id="2.60.40.150">
    <property type="entry name" value="C2 domain"/>
    <property type="match status" value="1"/>
</dbReference>
<evidence type="ECO:0000256" key="5">
    <source>
        <dbReference type="ARBA" id="ARBA00022658"/>
    </source>
</evidence>
<dbReference type="InterPro" id="IPR026791">
    <property type="entry name" value="DOCK"/>
</dbReference>
<comment type="similarity">
    <text evidence="7">Belongs to the DOCK family.</text>
</comment>
<evidence type="ECO:0000313" key="13">
    <source>
        <dbReference type="Proteomes" id="UP001159428"/>
    </source>
</evidence>
<dbReference type="FunFam" id="2.60.40.150:FF:000045">
    <property type="entry name" value="Dedicator of cytokinesis protein 4"/>
    <property type="match status" value="1"/>
</dbReference>
<dbReference type="PANTHER" id="PTHR45653:SF12">
    <property type="entry name" value="SPONGE, ISOFORM E"/>
    <property type="match status" value="1"/>
</dbReference>
<name>A0AAU9WJ37_9CNID</name>
<feature type="compositionally biased region" description="Low complexity" evidence="8">
    <location>
        <begin position="2010"/>
        <end position="2024"/>
    </location>
</feature>
<dbReference type="InterPro" id="IPR032376">
    <property type="entry name" value="DOCK_N"/>
</dbReference>
<dbReference type="PANTHER" id="PTHR45653">
    <property type="entry name" value="DEDICATOR OF CYTOKINESIS"/>
    <property type="match status" value="1"/>
</dbReference>
<dbReference type="InterPro" id="IPR042455">
    <property type="entry name" value="DOCK_N_sub1"/>
</dbReference>
<proteinExistence type="inferred from homology"/>
<dbReference type="InterPro" id="IPR043162">
    <property type="entry name" value="DOCK_C_lobe_C"/>
</dbReference>
<evidence type="ECO:0000259" key="10">
    <source>
        <dbReference type="PROSITE" id="PS51650"/>
    </source>
</evidence>
<feature type="compositionally biased region" description="Pro residues" evidence="8">
    <location>
        <begin position="2147"/>
        <end position="2157"/>
    </location>
</feature>
<dbReference type="InterPro" id="IPR046770">
    <property type="entry name" value="DOCKER_Lobe_B"/>
</dbReference>
<keyword evidence="5" id="KW-0344">Guanine-nucleotide releasing factor</keyword>
<reference evidence="12 13" key="1">
    <citation type="submission" date="2022-05" db="EMBL/GenBank/DDBJ databases">
        <authorList>
            <consortium name="Genoscope - CEA"/>
            <person name="William W."/>
        </authorList>
    </citation>
    <scope>NUCLEOTIDE SEQUENCE [LARGE SCALE GENOMIC DNA]</scope>
</reference>
<evidence type="ECO:0000256" key="3">
    <source>
        <dbReference type="ARBA" id="ARBA00022490"/>
    </source>
</evidence>
<evidence type="ECO:0000256" key="2">
    <source>
        <dbReference type="ARBA" id="ARBA00022443"/>
    </source>
</evidence>
<organism evidence="12 13">
    <name type="scientific">Pocillopora meandrina</name>
    <dbReference type="NCBI Taxonomy" id="46732"/>
    <lineage>
        <taxon>Eukaryota</taxon>
        <taxon>Metazoa</taxon>
        <taxon>Cnidaria</taxon>
        <taxon>Anthozoa</taxon>
        <taxon>Hexacorallia</taxon>
        <taxon>Scleractinia</taxon>
        <taxon>Astrocoeniina</taxon>
        <taxon>Pocilloporidae</taxon>
        <taxon>Pocillopora</taxon>
    </lineage>
</organism>
<keyword evidence="2 6" id="KW-0728">SH3 domain</keyword>
<evidence type="ECO:0000256" key="7">
    <source>
        <dbReference type="PROSITE-ProRule" id="PRU00983"/>
    </source>
</evidence>
<feature type="compositionally biased region" description="Low complexity" evidence="8">
    <location>
        <begin position="2064"/>
        <end position="2075"/>
    </location>
</feature>
<dbReference type="InterPro" id="IPR001452">
    <property type="entry name" value="SH3_domain"/>
</dbReference>
<feature type="compositionally biased region" description="Low complexity" evidence="8">
    <location>
        <begin position="2094"/>
        <end position="2112"/>
    </location>
</feature>
<evidence type="ECO:0000256" key="8">
    <source>
        <dbReference type="SAM" id="MobiDB-lite"/>
    </source>
</evidence>
<dbReference type="PROSITE" id="PS50002">
    <property type="entry name" value="SH3"/>
    <property type="match status" value="1"/>
</dbReference>
<keyword evidence="4" id="KW-0597">Phosphoprotein</keyword>
<protein>
    <recommendedName>
        <fullName evidence="14">Dedicator of cytokinesis protein 1</fullName>
    </recommendedName>
</protein>
<dbReference type="Pfam" id="PF23554">
    <property type="entry name" value="TPR_DOCK"/>
    <property type="match status" value="1"/>
</dbReference>
<dbReference type="Pfam" id="PF14429">
    <property type="entry name" value="DOCK-C2"/>
    <property type="match status" value="1"/>
</dbReference>
<comment type="caution">
    <text evidence="12">The sequence shown here is derived from an EMBL/GenBank/DDBJ whole genome shotgun (WGS) entry which is preliminary data.</text>
</comment>
<feature type="compositionally biased region" description="Low complexity" evidence="8">
    <location>
        <begin position="1918"/>
        <end position="1935"/>
    </location>
</feature>
<evidence type="ECO:0008006" key="14">
    <source>
        <dbReference type="Google" id="ProtNLM"/>
    </source>
</evidence>
<feature type="compositionally biased region" description="Low complexity" evidence="8">
    <location>
        <begin position="1867"/>
        <end position="1889"/>
    </location>
</feature>
<dbReference type="Gene3D" id="1.20.1270.350">
    <property type="entry name" value="Dedicator of cytokinesis N-terminal subdomain"/>
    <property type="match status" value="1"/>
</dbReference>
<dbReference type="FunFam" id="1.20.58.740:FF:000004">
    <property type="entry name" value="Dedicator of cytokinesis protein 1"/>
    <property type="match status" value="1"/>
</dbReference>